<reference evidence="1" key="2">
    <citation type="submission" date="2022-11" db="EMBL/GenBank/DDBJ databases">
        <title>Draft genome sequencing of Pseudomonas atacamensis RS3R1.</title>
        <authorList>
            <person name="Furuya T."/>
            <person name="Kaneko H."/>
        </authorList>
    </citation>
    <scope>NUCLEOTIDE SEQUENCE</scope>
    <source>
        <strain evidence="1">RS3R-1</strain>
    </source>
</reference>
<accession>A0ABQ5PM35</accession>
<name>A0ABQ5PM35_9PSED</name>
<gene>
    <name evidence="1" type="ORF">RS3R1_37240</name>
</gene>
<dbReference type="PANTHER" id="PTHR42705">
    <property type="entry name" value="BIFUNCTIONAL NON-HOMOLOGOUS END JOINING PROTEIN LIGD"/>
    <property type="match status" value="1"/>
</dbReference>
<dbReference type="Proteomes" id="UP001145022">
    <property type="component" value="Unassembled WGS sequence"/>
</dbReference>
<keyword evidence="2" id="KW-1185">Reference proteome</keyword>
<sequence>MAAATKVLISHPERVIDPSSGLTKRDLGEYYAQVSLWLLPHLKDRPIALV</sequence>
<dbReference type="PANTHER" id="PTHR42705:SF2">
    <property type="entry name" value="BIFUNCTIONAL NON-HOMOLOGOUS END JOINING PROTEIN LIGD"/>
    <property type="match status" value="1"/>
</dbReference>
<evidence type="ECO:0000313" key="1">
    <source>
        <dbReference type="EMBL" id="GLH44636.1"/>
    </source>
</evidence>
<protein>
    <recommendedName>
        <fullName evidence="3">ATP-dependent DNA ligase</fullName>
    </recommendedName>
</protein>
<evidence type="ECO:0008006" key="3">
    <source>
        <dbReference type="Google" id="ProtNLM"/>
    </source>
</evidence>
<organism evidence="1 2">
    <name type="scientific">Pseudomonas atacamensis</name>
    <dbReference type="NCBI Taxonomy" id="2565368"/>
    <lineage>
        <taxon>Bacteria</taxon>
        <taxon>Pseudomonadati</taxon>
        <taxon>Pseudomonadota</taxon>
        <taxon>Gammaproteobacteria</taxon>
        <taxon>Pseudomonadales</taxon>
        <taxon>Pseudomonadaceae</taxon>
        <taxon>Pseudomonas</taxon>
    </lineage>
</organism>
<dbReference type="Gene3D" id="3.90.920.10">
    <property type="entry name" value="DNA primase, PRIM domain"/>
    <property type="match status" value="1"/>
</dbReference>
<comment type="caution">
    <text evidence="1">The sequence shown here is derived from an EMBL/GenBank/DDBJ whole genome shotgun (WGS) entry which is preliminary data.</text>
</comment>
<reference evidence="1" key="3">
    <citation type="journal article" date="2023" name="J. Biotechnol.">
        <title>Draft Genome Sequences of Endophytic Pseudomonas Strains, Isolated from the Interior of Brassicaceae Plants.</title>
        <authorList>
            <person name="Kaneko H."/>
            <person name="Furuya T."/>
        </authorList>
    </citation>
    <scope>NUCLEOTIDE SEQUENCE</scope>
    <source>
        <strain evidence="1">RS3R-1</strain>
    </source>
</reference>
<dbReference type="EMBL" id="BSCQ01000042">
    <property type="protein sequence ID" value="GLH44636.1"/>
    <property type="molecule type" value="Genomic_DNA"/>
</dbReference>
<proteinExistence type="predicted"/>
<evidence type="ECO:0000313" key="2">
    <source>
        <dbReference type="Proteomes" id="UP001145022"/>
    </source>
</evidence>
<reference evidence="1" key="1">
    <citation type="journal article" date="2021" name="Sci. Rep.">
        <title>An efficient direct screening system for microorganisms that activate plant immune responses based on plant-microbe interactions using cultured plant cells.</title>
        <authorList>
            <person name="Kurokawa M."/>
            <person name="Nakano M."/>
            <person name="Kitahata N."/>
            <person name="Kuchitsu K."/>
            <person name="Furuya T."/>
        </authorList>
    </citation>
    <scope>NUCLEOTIDE SEQUENCE</scope>
    <source>
        <strain evidence="1">RS3R-1</strain>
    </source>
</reference>
<dbReference type="InterPro" id="IPR052171">
    <property type="entry name" value="NHEJ_LigD"/>
</dbReference>